<name>A0ABW2KIR3_9ACTN</name>
<dbReference type="Gene3D" id="3.30.559.30">
    <property type="entry name" value="Nonribosomal peptide synthetase, condensation domain"/>
    <property type="match status" value="1"/>
</dbReference>
<dbReference type="Gene3D" id="3.30.559.10">
    <property type="entry name" value="Chloramphenicol acetyltransferase-like domain"/>
    <property type="match status" value="1"/>
</dbReference>
<comment type="caution">
    <text evidence="2">The sequence shown here is derived from an EMBL/GenBank/DDBJ whole genome shotgun (WGS) entry which is preliminary data.</text>
</comment>
<reference evidence="3" key="1">
    <citation type="journal article" date="2019" name="Int. J. Syst. Evol. Microbiol.">
        <title>The Global Catalogue of Microorganisms (GCM) 10K type strain sequencing project: providing services to taxonomists for standard genome sequencing and annotation.</title>
        <authorList>
            <consortium name="The Broad Institute Genomics Platform"/>
            <consortium name="The Broad Institute Genome Sequencing Center for Infectious Disease"/>
            <person name="Wu L."/>
            <person name="Ma J."/>
        </authorList>
    </citation>
    <scope>NUCLEOTIDE SEQUENCE [LARGE SCALE GENOMIC DNA]</scope>
    <source>
        <strain evidence="3">CGMCC 4.7382</strain>
    </source>
</reference>
<protein>
    <submittedName>
        <fullName evidence="2">Condensation domain-containing protein</fullName>
    </submittedName>
</protein>
<dbReference type="InterPro" id="IPR001242">
    <property type="entry name" value="Condensation_dom"/>
</dbReference>
<dbReference type="Pfam" id="PF00668">
    <property type="entry name" value="Condensation"/>
    <property type="match status" value="1"/>
</dbReference>
<keyword evidence="3" id="KW-1185">Reference proteome</keyword>
<accession>A0ABW2KIR3</accession>
<dbReference type="EMBL" id="JBHTBH010000009">
    <property type="protein sequence ID" value="MFC7329857.1"/>
    <property type="molecule type" value="Genomic_DNA"/>
</dbReference>
<proteinExistence type="predicted"/>
<feature type="domain" description="Condensation" evidence="1">
    <location>
        <begin position="63"/>
        <end position="369"/>
    </location>
</feature>
<sequence length="467" mass="51220">MKFTELSDYPFRPGLLTEWRAVPATDPGALSDDPRPPSYLQEAHLRHAVRDREVHIRAPTWLATVFELPGTVDPVALRAALRHWIGRHETLRSTFRHTRGELRRRTLAPEDVSVRPAVVGHIADGAEIARHLDDLFDRATDPLDWPSYAFATIAHADSTTVCLAFDHLNVDGYSVLLVAHEIQTLYAAEISGTPVALGEVGSYVDFGSAERIQAAALGGDHPTVRRWRDFLGAGDGLPRFPVEVRSGPGEPAWQSGRCEWLLSSEEAAAAETACRAGRGSLFTAVLAAAALAGNELSGAPVFRTLIPFHTRSKTWWAASLGWYIGLAPLELSVPEHGGFGDLVRGAGRAAREIRPMAKVPFARVCELLGTPLRPRFVLSYMDLRATPGSERWPEWNARACYARVASRDEVYLWINRTHEGVYATCRYPSSGHAAEHVPRYVDLIRRILGTVAVTGDLTTGTPVPVAV</sequence>
<evidence type="ECO:0000313" key="2">
    <source>
        <dbReference type="EMBL" id="MFC7329857.1"/>
    </source>
</evidence>
<dbReference type="InterPro" id="IPR023213">
    <property type="entry name" value="CAT-like_dom_sf"/>
</dbReference>
<evidence type="ECO:0000259" key="1">
    <source>
        <dbReference type="Pfam" id="PF00668"/>
    </source>
</evidence>
<dbReference type="Proteomes" id="UP001596540">
    <property type="component" value="Unassembled WGS sequence"/>
</dbReference>
<gene>
    <name evidence="2" type="ORF">ACFQRF_19160</name>
</gene>
<dbReference type="SUPFAM" id="SSF52777">
    <property type="entry name" value="CoA-dependent acyltransferases"/>
    <property type="match status" value="2"/>
</dbReference>
<organism evidence="2 3">
    <name type="scientific">Marinactinospora rubrisoli</name>
    <dbReference type="NCBI Taxonomy" id="2715399"/>
    <lineage>
        <taxon>Bacteria</taxon>
        <taxon>Bacillati</taxon>
        <taxon>Actinomycetota</taxon>
        <taxon>Actinomycetes</taxon>
        <taxon>Streptosporangiales</taxon>
        <taxon>Nocardiopsidaceae</taxon>
        <taxon>Marinactinospora</taxon>
    </lineage>
</organism>
<dbReference type="RefSeq" id="WP_379872504.1">
    <property type="nucleotide sequence ID" value="NZ_JBHTBH010000009.1"/>
</dbReference>
<evidence type="ECO:0000313" key="3">
    <source>
        <dbReference type="Proteomes" id="UP001596540"/>
    </source>
</evidence>